<evidence type="ECO:0000313" key="11">
    <source>
        <dbReference type="EMBL" id="MBF8437013.1"/>
    </source>
</evidence>
<keyword evidence="5" id="KW-0028">Amino-acid biosynthesis</keyword>
<dbReference type="FunFam" id="3.40.50.1100:FF:000006">
    <property type="entry name" value="Cysteine synthase"/>
    <property type="match status" value="1"/>
</dbReference>
<evidence type="ECO:0000256" key="7">
    <source>
        <dbReference type="ARBA" id="ARBA00022898"/>
    </source>
</evidence>
<dbReference type="PANTHER" id="PTHR10314">
    <property type="entry name" value="CYSTATHIONINE BETA-SYNTHASE"/>
    <property type="match status" value="1"/>
</dbReference>
<dbReference type="CDD" id="cd01561">
    <property type="entry name" value="CBS_like"/>
    <property type="match status" value="1"/>
</dbReference>
<keyword evidence="8" id="KW-0198">Cysteine biosynthesis</keyword>
<evidence type="ECO:0000256" key="8">
    <source>
        <dbReference type="ARBA" id="ARBA00023192"/>
    </source>
</evidence>
<dbReference type="RefSeq" id="WP_270453942.1">
    <property type="nucleotide sequence ID" value="NZ_JADPIE010000004.1"/>
</dbReference>
<dbReference type="Pfam" id="PF00291">
    <property type="entry name" value="PALP"/>
    <property type="match status" value="1"/>
</dbReference>
<comment type="caution">
    <text evidence="11">The sequence shown here is derived from an EMBL/GenBank/DDBJ whole genome shotgun (WGS) entry which is preliminary data.</text>
</comment>
<dbReference type="AlphaFoldDB" id="A0A931AQA7"/>
<evidence type="ECO:0000313" key="12">
    <source>
        <dbReference type="Proteomes" id="UP000621436"/>
    </source>
</evidence>
<dbReference type="InterPro" id="IPR050214">
    <property type="entry name" value="Cys_Synth/Cystath_Beta-Synth"/>
</dbReference>
<dbReference type="GO" id="GO:0006535">
    <property type="term" value="P:cysteine biosynthetic process from serine"/>
    <property type="evidence" value="ECO:0007669"/>
    <property type="project" value="InterPro"/>
</dbReference>
<evidence type="ECO:0000256" key="5">
    <source>
        <dbReference type="ARBA" id="ARBA00022605"/>
    </source>
</evidence>
<comment type="catalytic activity">
    <reaction evidence="9">
        <text>O-acetyl-L-serine + hydrogen sulfide = L-cysteine + acetate</text>
        <dbReference type="Rhea" id="RHEA:14829"/>
        <dbReference type="ChEBI" id="CHEBI:29919"/>
        <dbReference type="ChEBI" id="CHEBI:30089"/>
        <dbReference type="ChEBI" id="CHEBI:35235"/>
        <dbReference type="ChEBI" id="CHEBI:58340"/>
        <dbReference type="EC" id="2.5.1.47"/>
    </reaction>
</comment>
<dbReference type="Gene3D" id="3.40.50.1100">
    <property type="match status" value="2"/>
</dbReference>
<dbReference type="PROSITE" id="PS00901">
    <property type="entry name" value="CYS_SYNTHASE"/>
    <property type="match status" value="1"/>
</dbReference>
<keyword evidence="12" id="KW-1185">Reference proteome</keyword>
<keyword evidence="7" id="KW-0663">Pyridoxal phosphate</keyword>
<dbReference type="InterPro" id="IPR036052">
    <property type="entry name" value="TrpB-like_PALP_sf"/>
</dbReference>
<comment type="cofactor">
    <cofactor evidence="1">
        <name>pyridoxal 5'-phosphate</name>
        <dbReference type="ChEBI" id="CHEBI:597326"/>
    </cofactor>
</comment>
<dbReference type="GO" id="GO:0004124">
    <property type="term" value="F:cysteine synthase activity"/>
    <property type="evidence" value="ECO:0007669"/>
    <property type="project" value="UniProtKB-EC"/>
</dbReference>
<dbReference type="SUPFAM" id="SSF53686">
    <property type="entry name" value="Tryptophan synthase beta subunit-like PLP-dependent enzymes"/>
    <property type="match status" value="1"/>
</dbReference>
<dbReference type="InterPro" id="IPR001926">
    <property type="entry name" value="TrpB-like_PALP"/>
</dbReference>
<proteinExistence type="inferred from homology"/>
<feature type="domain" description="Tryptophan synthase beta chain-like PALP" evidence="10">
    <location>
        <begin position="8"/>
        <end position="294"/>
    </location>
</feature>
<evidence type="ECO:0000256" key="4">
    <source>
        <dbReference type="ARBA" id="ARBA00012681"/>
    </source>
</evidence>
<dbReference type="InterPro" id="IPR001216">
    <property type="entry name" value="P-phosphate_BS"/>
</dbReference>
<evidence type="ECO:0000256" key="9">
    <source>
        <dbReference type="ARBA" id="ARBA00047931"/>
    </source>
</evidence>
<dbReference type="EMBL" id="JADPIE010000004">
    <property type="protein sequence ID" value="MBF8437013.1"/>
    <property type="molecule type" value="Genomic_DNA"/>
</dbReference>
<evidence type="ECO:0000256" key="1">
    <source>
        <dbReference type="ARBA" id="ARBA00001933"/>
    </source>
</evidence>
<gene>
    <name evidence="11" type="ORF">I0Q91_07990</name>
</gene>
<sequence>MIIHSGEDLIGNTPIVKLNNLVPAELPDFYLKLEYLNPAGSIKDRPAFEMLKSAEQSGQLPAGGGGLILEASSGNTGIGLARAAAILGHKTIIVLPEKASQERRQLMAAFGAELIISPGDQGMKGAYELCKELEEEYPNAFRPDQFGNQANPEAHRKTTGPEILEAFGQDLNLLITSCGTGGTLTGTGSYLKKKIPGLKVFTYESVCAPVLSEGKQGSHNIPGTGPGFVPDILDKSIYDRILLLDEDDVYNIQHQLAVQDGLFLGPSSAAGVVAGLTVAEEFPADAKFLIIAPDGGERYLSTLFPK</sequence>
<dbReference type="Proteomes" id="UP000621436">
    <property type="component" value="Unassembled WGS sequence"/>
</dbReference>
<accession>A0A931AQA7</accession>
<protein>
    <recommendedName>
        <fullName evidence="4">cysteine synthase</fullName>
        <ecNumber evidence="4">2.5.1.47</ecNumber>
    </recommendedName>
</protein>
<organism evidence="11 12">
    <name type="scientific">Halonatronomonas betaini</name>
    <dbReference type="NCBI Taxonomy" id="2778430"/>
    <lineage>
        <taxon>Bacteria</taxon>
        <taxon>Bacillati</taxon>
        <taxon>Bacillota</taxon>
        <taxon>Clostridia</taxon>
        <taxon>Halanaerobiales</taxon>
        <taxon>Halarsenatibacteraceae</taxon>
        <taxon>Halonatronomonas</taxon>
    </lineage>
</organism>
<keyword evidence="6" id="KW-0808">Transferase</keyword>
<evidence type="ECO:0000256" key="6">
    <source>
        <dbReference type="ARBA" id="ARBA00022679"/>
    </source>
</evidence>
<evidence type="ECO:0000256" key="3">
    <source>
        <dbReference type="ARBA" id="ARBA00007103"/>
    </source>
</evidence>
<comment type="similarity">
    <text evidence="3">Belongs to the cysteine synthase/cystathionine beta-synthase family.</text>
</comment>
<evidence type="ECO:0000259" key="10">
    <source>
        <dbReference type="Pfam" id="PF00291"/>
    </source>
</evidence>
<name>A0A931AQA7_9FIRM</name>
<evidence type="ECO:0000256" key="2">
    <source>
        <dbReference type="ARBA" id="ARBA00004895"/>
    </source>
</evidence>
<dbReference type="EC" id="2.5.1.47" evidence="4"/>
<comment type="pathway">
    <text evidence="2">Amino-acid biosynthesis; L-cysteine biosynthesis.</text>
</comment>
<reference evidence="11" key="1">
    <citation type="submission" date="2020-11" db="EMBL/GenBank/DDBJ databases">
        <title>Halonatronomonas betainensis gen. nov., sp. nov. a novel haloalkaliphilic representative of the family Halanaerobiacae capable of betaine degradation.</title>
        <authorList>
            <person name="Boltyanskaya Y."/>
            <person name="Kevbrin V."/>
            <person name="Detkova E."/>
            <person name="Grouzdev D.S."/>
            <person name="Koziaeva V."/>
            <person name="Zhilina T."/>
        </authorList>
    </citation>
    <scope>NUCLEOTIDE SEQUENCE</scope>
    <source>
        <strain evidence="11">Z-7014</strain>
    </source>
</reference>